<sequence length="78" mass="8339">MGRPIQVQFPLLGINKGVATSKQPFATASQMNNVRLFDVLNKRARGGQRPGITGWGNEDQIGATDNPVVAMCVVSSIL</sequence>
<organism evidence="1">
    <name type="scientific">marine sediment metagenome</name>
    <dbReference type="NCBI Taxonomy" id="412755"/>
    <lineage>
        <taxon>unclassified sequences</taxon>
        <taxon>metagenomes</taxon>
        <taxon>ecological metagenomes</taxon>
    </lineage>
</organism>
<reference evidence="1" key="1">
    <citation type="journal article" date="2015" name="Nature">
        <title>Complex archaea that bridge the gap between prokaryotes and eukaryotes.</title>
        <authorList>
            <person name="Spang A."/>
            <person name="Saw J.H."/>
            <person name="Jorgensen S.L."/>
            <person name="Zaremba-Niedzwiedzka K."/>
            <person name="Martijn J."/>
            <person name="Lind A.E."/>
            <person name="van Eijk R."/>
            <person name="Schleper C."/>
            <person name="Guy L."/>
            <person name="Ettema T.J."/>
        </authorList>
    </citation>
    <scope>NUCLEOTIDE SEQUENCE</scope>
</reference>
<evidence type="ECO:0000313" key="1">
    <source>
        <dbReference type="EMBL" id="KKM19690.1"/>
    </source>
</evidence>
<protein>
    <submittedName>
        <fullName evidence="1">Uncharacterized protein</fullName>
    </submittedName>
</protein>
<dbReference type="EMBL" id="LAZR01013930">
    <property type="protein sequence ID" value="KKM19690.1"/>
    <property type="molecule type" value="Genomic_DNA"/>
</dbReference>
<gene>
    <name evidence="1" type="ORF">LCGC14_1653060</name>
</gene>
<comment type="caution">
    <text evidence="1">The sequence shown here is derived from an EMBL/GenBank/DDBJ whole genome shotgun (WGS) entry which is preliminary data.</text>
</comment>
<accession>A0A0F9KWH9</accession>
<dbReference type="AlphaFoldDB" id="A0A0F9KWH9"/>
<proteinExistence type="predicted"/>
<name>A0A0F9KWH9_9ZZZZ</name>